<dbReference type="EMBL" id="MT142730">
    <property type="protein sequence ID" value="QJA87755.1"/>
    <property type="molecule type" value="Genomic_DNA"/>
</dbReference>
<dbReference type="AlphaFoldDB" id="A0A6M3L2Y0"/>
<sequence length="60" mass="7007">MTHIVDIEEVFQRIIQKLQAKIVRYKSFSLLSDLNKNYERAAILQDIVAAIESSLEKEEK</sequence>
<name>A0A6M3L2Y0_9ZZZZ</name>
<gene>
    <name evidence="1" type="ORF">MM415B02898_0012</name>
</gene>
<accession>A0A6M3L2Y0</accession>
<protein>
    <submittedName>
        <fullName evidence="1">Uncharacterized protein</fullName>
    </submittedName>
</protein>
<evidence type="ECO:0000313" key="1">
    <source>
        <dbReference type="EMBL" id="QJA87755.1"/>
    </source>
</evidence>
<proteinExistence type="predicted"/>
<reference evidence="1" key="1">
    <citation type="submission" date="2020-03" db="EMBL/GenBank/DDBJ databases">
        <title>The deep terrestrial virosphere.</title>
        <authorList>
            <person name="Holmfeldt K."/>
            <person name="Nilsson E."/>
            <person name="Simone D."/>
            <person name="Lopez-Fernandez M."/>
            <person name="Wu X."/>
            <person name="de Brujin I."/>
            <person name="Lundin D."/>
            <person name="Andersson A."/>
            <person name="Bertilsson S."/>
            <person name="Dopson M."/>
        </authorList>
    </citation>
    <scope>NUCLEOTIDE SEQUENCE</scope>
    <source>
        <strain evidence="1">MM415B02898</strain>
    </source>
</reference>
<organism evidence="1">
    <name type="scientific">viral metagenome</name>
    <dbReference type="NCBI Taxonomy" id="1070528"/>
    <lineage>
        <taxon>unclassified sequences</taxon>
        <taxon>metagenomes</taxon>
        <taxon>organismal metagenomes</taxon>
    </lineage>
</organism>